<sequence>MSPQQQTPEPPVAPEQSQRPVGGALIDEQGQEIPITENMIQQACRELEQNRVAPAKKND</sequence>
<evidence type="ECO:0000313" key="2">
    <source>
        <dbReference type="EMBL" id="SFP31530.1"/>
    </source>
</evidence>
<gene>
    <name evidence="2" type="ORF">SAMN05216190_108112</name>
</gene>
<protein>
    <recommendedName>
        <fullName evidence="4">Multifunctional fatty acid oxidation complex subunit alpha</fullName>
    </recommendedName>
</protein>
<name>A0A1I5PCL3_9PSED</name>
<keyword evidence="3" id="KW-1185">Reference proteome</keyword>
<accession>A0A1I5PCL3</accession>
<reference evidence="3" key="1">
    <citation type="submission" date="2016-10" db="EMBL/GenBank/DDBJ databases">
        <authorList>
            <person name="Varghese N."/>
            <person name="Submissions S."/>
        </authorList>
    </citation>
    <scope>NUCLEOTIDE SEQUENCE [LARGE SCALE GENOMIC DNA]</scope>
    <source>
        <strain evidence="3">DSM 17834</strain>
    </source>
</reference>
<evidence type="ECO:0000256" key="1">
    <source>
        <dbReference type="SAM" id="MobiDB-lite"/>
    </source>
</evidence>
<evidence type="ECO:0008006" key="4">
    <source>
        <dbReference type="Google" id="ProtNLM"/>
    </source>
</evidence>
<dbReference type="EMBL" id="FOWX01000008">
    <property type="protein sequence ID" value="SFP31530.1"/>
    <property type="molecule type" value="Genomic_DNA"/>
</dbReference>
<evidence type="ECO:0000313" key="3">
    <source>
        <dbReference type="Proteomes" id="UP000198784"/>
    </source>
</evidence>
<organism evidence="2 3">
    <name type="scientific">Pseudomonas borbori</name>
    <dbReference type="NCBI Taxonomy" id="289003"/>
    <lineage>
        <taxon>Bacteria</taxon>
        <taxon>Pseudomonadati</taxon>
        <taxon>Pseudomonadota</taxon>
        <taxon>Gammaproteobacteria</taxon>
        <taxon>Pseudomonadales</taxon>
        <taxon>Pseudomonadaceae</taxon>
        <taxon>Pseudomonas</taxon>
    </lineage>
</organism>
<dbReference type="OrthoDB" id="7019010at2"/>
<dbReference type="Proteomes" id="UP000198784">
    <property type="component" value="Unassembled WGS sequence"/>
</dbReference>
<dbReference type="AlphaFoldDB" id="A0A1I5PCL3"/>
<dbReference type="InterPro" id="IPR054635">
    <property type="entry name" value="PA1571-like"/>
</dbReference>
<feature type="region of interest" description="Disordered" evidence="1">
    <location>
        <begin position="1"/>
        <end position="26"/>
    </location>
</feature>
<dbReference type="NCBIfam" id="NF045613">
    <property type="entry name" value="PA1571_fam"/>
    <property type="match status" value="1"/>
</dbReference>
<dbReference type="RefSeq" id="WP_090499660.1">
    <property type="nucleotide sequence ID" value="NZ_FOWX01000008.1"/>
</dbReference>
<proteinExistence type="predicted"/>